<evidence type="ECO:0000313" key="3">
    <source>
        <dbReference type="Proteomes" id="UP001367508"/>
    </source>
</evidence>
<reference evidence="2 3" key="1">
    <citation type="submission" date="2024-01" db="EMBL/GenBank/DDBJ databases">
        <title>The genomes of 5 underutilized Papilionoideae crops provide insights into root nodulation and disease resistanc.</title>
        <authorList>
            <person name="Jiang F."/>
        </authorList>
    </citation>
    <scope>NUCLEOTIDE SEQUENCE [LARGE SCALE GENOMIC DNA]</scope>
    <source>
        <strain evidence="2">LVBAO_FW01</strain>
        <tissue evidence="2">Leaves</tissue>
    </source>
</reference>
<name>A0AAN9JXI6_CANGL</name>
<keyword evidence="1" id="KW-0732">Signal</keyword>
<organism evidence="2 3">
    <name type="scientific">Canavalia gladiata</name>
    <name type="common">Sword bean</name>
    <name type="synonym">Dolichos gladiatus</name>
    <dbReference type="NCBI Taxonomy" id="3824"/>
    <lineage>
        <taxon>Eukaryota</taxon>
        <taxon>Viridiplantae</taxon>
        <taxon>Streptophyta</taxon>
        <taxon>Embryophyta</taxon>
        <taxon>Tracheophyta</taxon>
        <taxon>Spermatophyta</taxon>
        <taxon>Magnoliopsida</taxon>
        <taxon>eudicotyledons</taxon>
        <taxon>Gunneridae</taxon>
        <taxon>Pentapetalae</taxon>
        <taxon>rosids</taxon>
        <taxon>fabids</taxon>
        <taxon>Fabales</taxon>
        <taxon>Fabaceae</taxon>
        <taxon>Papilionoideae</taxon>
        <taxon>50 kb inversion clade</taxon>
        <taxon>NPAAA clade</taxon>
        <taxon>indigoferoid/millettioid clade</taxon>
        <taxon>Phaseoleae</taxon>
        <taxon>Canavalia</taxon>
    </lineage>
</organism>
<protein>
    <submittedName>
        <fullName evidence="2">Uncharacterized protein</fullName>
    </submittedName>
</protein>
<evidence type="ECO:0000313" key="2">
    <source>
        <dbReference type="EMBL" id="KAK7305752.1"/>
    </source>
</evidence>
<evidence type="ECO:0000256" key="1">
    <source>
        <dbReference type="SAM" id="SignalP"/>
    </source>
</evidence>
<feature type="chain" id="PRO_5042889812" evidence="1">
    <location>
        <begin position="27"/>
        <end position="232"/>
    </location>
</feature>
<gene>
    <name evidence="2" type="ORF">VNO77_43662</name>
</gene>
<accession>A0AAN9JXI6</accession>
<keyword evidence="3" id="KW-1185">Reference proteome</keyword>
<dbReference type="Proteomes" id="UP001367508">
    <property type="component" value="Unassembled WGS sequence"/>
</dbReference>
<sequence length="232" mass="26232">MQPPSLHLHFCSSTLLLRCFSPALISIDPVHVRDDPIIVKNIHSFMARKALETESLKAARGGLQLMDDLDLIFPKMRIGANRGRTVHPRLGAWRTNHLGYAVSLSKSRFLALMVSFNRGCSQGPATLNSESWFSAYCLESRLMLLGENRASLSMDADRPMRVKNPAEPMVLYAEKFVVYDISALQNYPKRLRKRMNLRCSSSHLLGVWICSQVHKLFPQDSFPSSLRALSRC</sequence>
<proteinExistence type="predicted"/>
<feature type="signal peptide" evidence="1">
    <location>
        <begin position="1"/>
        <end position="26"/>
    </location>
</feature>
<dbReference type="AlphaFoldDB" id="A0AAN9JXI6"/>
<comment type="caution">
    <text evidence="2">The sequence shown here is derived from an EMBL/GenBank/DDBJ whole genome shotgun (WGS) entry which is preliminary data.</text>
</comment>
<dbReference type="EMBL" id="JAYMYQ010000011">
    <property type="protein sequence ID" value="KAK7305752.1"/>
    <property type="molecule type" value="Genomic_DNA"/>
</dbReference>